<evidence type="ECO:0000313" key="2">
    <source>
        <dbReference type="EMBL" id="MBB5873735.1"/>
    </source>
</evidence>
<keyword evidence="1" id="KW-0472">Membrane</keyword>
<keyword evidence="1" id="KW-1133">Transmembrane helix</keyword>
<dbReference type="RefSeq" id="WP_184845284.1">
    <property type="nucleotide sequence ID" value="NZ_JACHMN010000003.1"/>
</dbReference>
<dbReference type="Proteomes" id="UP000587527">
    <property type="component" value="Unassembled WGS sequence"/>
</dbReference>
<comment type="caution">
    <text evidence="2">The sequence shown here is derived from an EMBL/GenBank/DDBJ whole genome shotgun (WGS) entry which is preliminary data.</text>
</comment>
<evidence type="ECO:0000256" key="1">
    <source>
        <dbReference type="SAM" id="Phobius"/>
    </source>
</evidence>
<name>A0A841C1D0_9ACTN</name>
<dbReference type="AlphaFoldDB" id="A0A841C1D0"/>
<keyword evidence="1" id="KW-0812">Transmembrane</keyword>
<feature type="transmembrane region" description="Helical" evidence="1">
    <location>
        <begin position="70"/>
        <end position="92"/>
    </location>
</feature>
<sequence length="101" mass="10633">MTPDPDAGPDRFRQLPGRILPTSVVRPATDRAPAPQVEEVVPLSPLGTLTAYQQIAEGLAKPERSRAQRIVGRSLMALVLATIVGGLIIGAIDTASRLTAP</sequence>
<gene>
    <name evidence="2" type="ORF">F4553_007169</name>
</gene>
<keyword evidence="3" id="KW-1185">Reference proteome</keyword>
<accession>A0A841C1D0</accession>
<reference evidence="2 3" key="1">
    <citation type="submission" date="2020-08" db="EMBL/GenBank/DDBJ databases">
        <title>Sequencing the genomes of 1000 actinobacteria strains.</title>
        <authorList>
            <person name="Klenk H.-P."/>
        </authorList>
    </citation>
    <scope>NUCLEOTIDE SEQUENCE [LARGE SCALE GENOMIC DNA]</scope>
    <source>
        <strain evidence="2 3">DSM 45362</strain>
    </source>
</reference>
<dbReference type="EMBL" id="JACHMN010000003">
    <property type="protein sequence ID" value="MBB5873735.1"/>
    <property type="molecule type" value="Genomic_DNA"/>
</dbReference>
<protein>
    <submittedName>
        <fullName evidence="2">Uncharacterized protein</fullName>
    </submittedName>
</protein>
<organism evidence="2 3">
    <name type="scientific">Allocatelliglobosispora scoriae</name>
    <dbReference type="NCBI Taxonomy" id="643052"/>
    <lineage>
        <taxon>Bacteria</taxon>
        <taxon>Bacillati</taxon>
        <taxon>Actinomycetota</taxon>
        <taxon>Actinomycetes</taxon>
        <taxon>Micromonosporales</taxon>
        <taxon>Micromonosporaceae</taxon>
        <taxon>Allocatelliglobosispora</taxon>
    </lineage>
</organism>
<proteinExistence type="predicted"/>
<evidence type="ECO:0000313" key="3">
    <source>
        <dbReference type="Proteomes" id="UP000587527"/>
    </source>
</evidence>